<dbReference type="EMBL" id="BPVZ01000049">
    <property type="protein sequence ID" value="GKV18087.1"/>
    <property type="molecule type" value="Genomic_DNA"/>
</dbReference>
<dbReference type="InterPro" id="IPR016024">
    <property type="entry name" value="ARM-type_fold"/>
</dbReference>
<comment type="caution">
    <text evidence="1">The sequence shown here is derived from an EMBL/GenBank/DDBJ whole genome shotgun (WGS) entry which is preliminary data.</text>
</comment>
<accession>A0AAV5JWK3</accession>
<dbReference type="InterPro" id="IPR011989">
    <property type="entry name" value="ARM-like"/>
</dbReference>
<dbReference type="SUPFAM" id="SSF48371">
    <property type="entry name" value="ARM repeat"/>
    <property type="match status" value="1"/>
</dbReference>
<dbReference type="Proteomes" id="UP001054252">
    <property type="component" value="Unassembled WGS sequence"/>
</dbReference>
<dbReference type="Gene3D" id="1.25.10.10">
    <property type="entry name" value="Leucine-rich Repeat Variant"/>
    <property type="match status" value="1"/>
</dbReference>
<protein>
    <submittedName>
        <fullName evidence="1">Uncharacterized protein</fullName>
    </submittedName>
</protein>
<evidence type="ECO:0000313" key="1">
    <source>
        <dbReference type="EMBL" id="GKV18087.1"/>
    </source>
</evidence>
<gene>
    <name evidence="1" type="ORF">SLEP1_g28510</name>
</gene>
<name>A0AAV5JWK3_9ROSI</name>
<proteinExistence type="predicted"/>
<organism evidence="1 2">
    <name type="scientific">Rubroshorea leprosula</name>
    <dbReference type="NCBI Taxonomy" id="152421"/>
    <lineage>
        <taxon>Eukaryota</taxon>
        <taxon>Viridiplantae</taxon>
        <taxon>Streptophyta</taxon>
        <taxon>Embryophyta</taxon>
        <taxon>Tracheophyta</taxon>
        <taxon>Spermatophyta</taxon>
        <taxon>Magnoliopsida</taxon>
        <taxon>eudicotyledons</taxon>
        <taxon>Gunneridae</taxon>
        <taxon>Pentapetalae</taxon>
        <taxon>rosids</taxon>
        <taxon>malvids</taxon>
        <taxon>Malvales</taxon>
        <taxon>Dipterocarpaceae</taxon>
        <taxon>Rubroshorea</taxon>
    </lineage>
</organism>
<evidence type="ECO:0000313" key="2">
    <source>
        <dbReference type="Proteomes" id="UP001054252"/>
    </source>
</evidence>
<dbReference type="AlphaFoldDB" id="A0AAV5JWK3"/>
<reference evidence="1 2" key="1">
    <citation type="journal article" date="2021" name="Commun. Biol.">
        <title>The genome of Shorea leprosula (Dipterocarpaceae) highlights the ecological relevance of drought in aseasonal tropical rainforests.</title>
        <authorList>
            <person name="Ng K.K.S."/>
            <person name="Kobayashi M.J."/>
            <person name="Fawcett J.A."/>
            <person name="Hatakeyama M."/>
            <person name="Paape T."/>
            <person name="Ng C.H."/>
            <person name="Ang C.C."/>
            <person name="Tnah L.H."/>
            <person name="Lee C.T."/>
            <person name="Nishiyama T."/>
            <person name="Sese J."/>
            <person name="O'Brien M.J."/>
            <person name="Copetti D."/>
            <person name="Mohd Noor M.I."/>
            <person name="Ong R.C."/>
            <person name="Putra M."/>
            <person name="Sireger I.Z."/>
            <person name="Indrioko S."/>
            <person name="Kosugi Y."/>
            <person name="Izuno A."/>
            <person name="Isagi Y."/>
            <person name="Lee S.L."/>
            <person name="Shimizu K.K."/>
        </authorList>
    </citation>
    <scope>NUCLEOTIDE SEQUENCE [LARGE SCALE GENOMIC DNA]</scope>
    <source>
        <strain evidence="1">214</strain>
    </source>
</reference>
<sequence length="166" mass="17364">MSSATRLQATVLECLSEAQSGSPVDQQKALQTLASITKIWKPSVSHLNSFLLAPSSPETSKLGSSLVCSLAMLDKNKAKFGIAGTVQLIVKAVSVSRSPAAHHLLPLAELVQFHGNCTLAVPSGAVPVSLHVVESTDGEDLAGTCLTILGLLSRFDEGLKSLMKTD</sequence>
<keyword evidence="2" id="KW-1185">Reference proteome</keyword>